<reference evidence="1" key="1">
    <citation type="submission" date="2022-06" db="EMBL/GenBank/DDBJ databases">
        <title>Draft genome sequences of Leminorella grimontii str. JCM5902.</title>
        <authorList>
            <person name="Wakabayashi Y."/>
            <person name="Kojima K."/>
        </authorList>
    </citation>
    <scope>NUCLEOTIDE SEQUENCE</scope>
    <source>
        <strain evidence="1">JCM 5902</strain>
    </source>
</reference>
<organism evidence="1 2">
    <name type="scientific">Leminorella grimontii</name>
    <dbReference type="NCBI Taxonomy" id="82981"/>
    <lineage>
        <taxon>Bacteria</taxon>
        <taxon>Pseudomonadati</taxon>
        <taxon>Pseudomonadota</taxon>
        <taxon>Gammaproteobacteria</taxon>
        <taxon>Enterobacterales</taxon>
        <taxon>Budviciaceae</taxon>
        <taxon>Leminorella</taxon>
    </lineage>
</organism>
<name>A0AAV5N3H7_9GAMM</name>
<keyword evidence="2" id="KW-1185">Reference proteome</keyword>
<gene>
    <name evidence="1" type="ORF">SOASR030_22320</name>
</gene>
<dbReference type="AlphaFoldDB" id="A0AAV5N3H7"/>
<proteinExistence type="predicted"/>
<evidence type="ECO:0000313" key="1">
    <source>
        <dbReference type="EMBL" id="GKX56120.1"/>
    </source>
</evidence>
<comment type="caution">
    <text evidence="1">The sequence shown here is derived from an EMBL/GenBank/DDBJ whole genome shotgun (WGS) entry which is preliminary data.</text>
</comment>
<protein>
    <submittedName>
        <fullName evidence="1">Uncharacterized protein</fullName>
    </submittedName>
</protein>
<dbReference type="Proteomes" id="UP001058124">
    <property type="component" value="Unassembled WGS sequence"/>
</dbReference>
<accession>A0AAV5N3H7</accession>
<evidence type="ECO:0000313" key="2">
    <source>
        <dbReference type="Proteomes" id="UP001058124"/>
    </source>
</evidence>
<sequence>MNDKRQRHLYMADLPQAVAHDKTIQDGAYRRRRSADFQRGNGCLDAFTVKAAAG</sequence>
<dbReference type="EMBL" id="BRLH01000004">
    <property type="protein sequence ID" value="GKX56120.1"/>
    <property type="molecule type" value="Genomic_DNA"/>
</dbReference>